<keyword evidence="1 3" id="KW-0489">Methyltransferase</keyword>
<dbReference type="PANTHER" id="PTHR43619:SF2">
    <property type="entry name" value="S-ADENOSYL-L-METHIONINE-DEPENDENT METHYLTRANSFERASES SUPERFAMILY PROTEIN"/>
    <property type="match status" value="1"/>
</dbReference>
<evidence type="ECO:0000256" key="2">
    <source>
        <dbReference type="ARBA" id="ARBA00022679"/>
    </source>
</evidence>
<dbReference type="Gene3D" id="3.40.50.150">
    <property type="entry name" value="Vaccinia Virus protein VP39"/>
    <property type="match status" value="1"/>
</dbReference>
<dbReference type="RefSeq" id="WP_224325506.1">
    <property type="nucleotide sequence ID" value="NZ_JACGBB010000020.1"/>
</dbReference>
<dbReference type="InterPro" id="IPR007213">
    <property type="entry name" value="Ppm1/Ppm2/Tcmp"/>
</dbReference>
<evidence type="ECO:0000313" key="4">
    <source>
        <dbReference type="Proteomes" id="UP000786183"/>
    </source>
</evidence>
<proteinExistence type="predicted"/>
<dbReference type="Proteomes" id="UP000786183">
    <property type="component" value="Unassembled WGS sequence"/>
</dbReference>
<evidence type="ECO:0000256" key="1">
    <source>
        <dbReference type="ARBA" id="ARBA00022603"/>
    </source>
</evidence>
<sequence>MLKINDEISSTLLIPLYYKAKESKRAKEGKNAILNDPKAEFLVSNIEGKYEIYEKDRFSNIGCLFRAKYFDDKVRELCYQFSELVVINAACGLDSRYERLKDELKDKNIVFYNADLPEVIKIRKQFFSDNDKNFSLVGDAFDDTWIKDIKQKHKNANFIVILEGLLMYFKKSEIKQIIKNFSLLKDVYIYADLVGTKIVNKQVKHKTMSELKIDFKSGINGLDDFISLLSDVVKVKPLNETVYMKKYSFRYGLAGVFFGLLPQSFLRNFSSLVGVKIDN</sequence>
<dbReference type="SUPFAM" id="SSF53335">
    <property type="entry name" value="S-adenosyl-L-methionine-dependent methyltransferases"/>
    <property type="match status" value="1"/>
</dbReference>
<name>A0ABS7WT27_9BACT</name>
<reference evidence="3 4" key="1">
    <citation type="submission" date="2020-07" db="EMBL/GenBank/DDBJ databases">
        <title>Transfer of Campylobacter canadensis to the novel genus Avispirillum gen. nov., that also includes two novel species recovered from migratory waterfowl: Avispirillum anseris sp. nov. and Avispirillum brantae sp. nov.</title>
        <authorList>
            <person name="Miller W.G."/>
            <person name="Chapman M.H."/>
            <person name="Yee E."/>
            <person name="Inglis G.D."/>
        </authorList>
    </citation>
    <scope>NUCLEOTIDE SEQUENCE [LARGE SCALE GENOMIC DNA]</scope>
    <source>
        <strain evidence="3 4">L283</strain>
    </source>
</reference>
<gene>
    <name evidence="3" type="ORF">AVCANL283_07475</name>
</gene>
<organism evidence="3 4">
    <name type="scientific">Campylobacter canadensis</name>
    <dbReference type="NCBI Taxonomy" id="449520"/>
    <lineage>
        <taxon>Bacteria</taxon>
        <taxon>Pseudomonadati</taxon>
        <taxon>Campylobacterota</taxon>
        <taxon>Epsilonproteobacteria</taxon>
        <taxon>Campylobacterales</taxon>
        <taxon>Campylobacteraceae</taxon>
        <taxon>Campylobacter</taxon>
    </lineage>
</organism>
<dbReference type="InterPro" id="IPR016874">
    <property type="entry name" value="TcmP-like"/>
</dbReference>
<keyword evidence="4" id="KW-1185">Reference proteome</keyword>
<comment type="caution">
    <text evidence="3">The sequence shown here is derived from an EMBL/GenBank/DDBJ whole genome shotgun (WGS) entry which is preliminary data.</text>
</comment>
<protein>
    <submittedName>
        <fullName evidence="3">Class I SAM-dependent methyltransferase</fullName>
    </submittedName>
</protein>
<dbReference type="GO" id="GO:0032259">
    <property type="term" value="P:methylation"/>
    <property type="evidence" value="ECO:0007669"/>
    <property type="project" value="UniProtKB-KW"/>
</dbReference>
<dbReference type="Pfam" id="PF04072">
    <property type="entry name" value="LCM"/>
    <property type="match status" value="1"/>
</dbReference>
<dbReference type="EMBL" id="JACGBB010000020">
    <property type="protein sequence ID" value="MBZ7987933.1"/>
    <property type="molecule type" value="Genomic_DNA"/>
</dbReference>
<keyword evidence="2" id="KW-0808">Transferase</keyword>
<dbReference type="GO" id="GO:0008168">
    <property type="term" value="F:methyltransferase activity"/>
    <property type="evidence" value="ECO:0007669"/>
    <property type="project" value="UniProtKB-KW"/>
</dbReference>
<accession>A0ABS7WT27</accession>
<dbReference type="PANTHER" id="PTHR43619">
    <property type="entry name" value="S-ADENOSYL-L-METHIONINE-DEPENDENT METHYLTRANSFERASE YKTD-RELATED"/>
    <property type="match status" value="1"/>
</dbReference>
<evidence type="ECO:0000313" key="3">
    <source>
        <dbReference type="EMBL" id="MBZ7987933.1"/>
    </source>
</evidence>
<dbReference type="InterPro" id="IPR029063">
    <property type="entry name" value="SAM-dependent_MTases_sf"/>
</dbReference>
<dbReference type="PIRSF" id="PIRSF028177">
    <property type="entry name" value="Polyketide_synth_Omtfrase_TcmP"/>
    <property type="match status" value="1"/>
</dbReference>